<proteinExistence type="predicted"/>
<dbReference type="EMBL" id="LR031576">
    <property type="protein sequence ID" value="VDD12837.1"/>
    <property type="molecule type" value="Genomic_DNA"/>
</dbReference>
<dbReference type="AlphaFoldDB" id="A0A3P6C2U5"/>
<name>A0A3P6C2U5_BRACM</name>
<evidence type="ECO:0000313" key="1">
    <source>
        <dbReference type="EMBL" id="VDD12837.1"/>
    </source>
</evidence>
<reference evidence="1" key="1">
    <citation type="submission" date="2018-11" db="EMBL/GenBank/DDBJ databases">
        <authorList>
            <consortium name="Genoscope - CEA"/>
            <person name="William W."/>
        </authorList>
    </citation>
    <scope>NUCLEOTIDE SEQUENCE</scope>
</reference>
<protein>
    <submittedName>
        <fullName evidence="1">Uncharacterized protein</fullName>
    </submittedName>
</protein>
<gene>
    <name evidence="1" type="ORF">BRAA04T17163Z</name>
</gene>
<organism evidence="1">
    <name type="scientific">Brassica campestris</name>
    <name type="common">Field mustard</name>
    <dbReference type="NCBI Taxonomy" id="3711"/>
    <lineage>
        <taxon>Eukaryota</taxon>
        <taxon>Viridiplantae</taxon>
        <taxon>Streptophyta</taxon>
        <taxon>Embryophyta</taxon>
        <taxon>Tracheophyta</taxon>
        <taxon>Spermatophyta</taxon>
        <taxon>Magnoliopsida</taxon>
        <taxon>eudicotyledons</taxon>
        <taxon>Gunneridae</taxon>
        <taxon>Pentapetalae</taxon>
        <taxon>rosids</taxon>
        <taxon>malvids</taxon>
        <taxon>Brassicales</taxon>
        <taxon>Brassicaceae</taxon>
        <taxon>Brassiceae</taxon>
        <taxon>Brassica</taxon>
    </lineage>
</organism>
<accession>A0A3P6C2U5</accession>
<sequence length="42" mass="4821">MALISSHLSKSNFPYSKIPQSEKILHMFLPRRTKDCSTALNE</sequence>